<dbReference type="Proteomes" id="UP000244930">
    <property type="component" value="Chromosome"/>
</dbReference>
<dbReference type="Pfam" id="PF00535">
    <property type="entry name" value="Glycos_transf_2"/>
    <property type="match status" value="1"/>
</dbReference>
<name>A0A2U8GW21_9RHOO</name>
<protein>
    <recommendedName>
        <fullName evidence="1">Glycosyltransferase 2-like domain-containing protein</fullName>
    </recommendedName>
</protein>
<reference evidence="2 3" key="1">
    <citation type="submission" date="2017-06" db="EMBL/GenBank/DDBJ databases">
        <title>Azoarcus.</title>
        <authorList>
            <person name="Woo J.-H."/>
            <person name="Kim H.-S."/>
        </authorList>
    </citation>
    <scope>NUCLEOTIDE SEQUENCE [LARGE SCALE GENOMIC DNA]</scope>
    <source>
        <strain evidence="2 3">TSPY31</strain>
    </source>
</reference>
<gene>
    <name evidence="2" type="ORF">CEW83_19975</name>
</gene>
<dbReference type="AlphaFoldDB" id="A0A2U8GW21"/>
<evidence type="ECO:0000313" key="3">
    <source>
        <dbReference type="Proteomes" id="UP000244930"/>
    </source>
</evidence>
<dbReference type="InterPro" id="IPR029044">
    <property type="entry name" value="Nucleotide-diphossugar_trans"/>
</dbReference>
<dbReference type="Gene3D" id="3.90.550.10">
    <property type="entry name" value="Spore Coat Polysaccharide Biosynthesis Protein SpsA, Chain A"/>
    <property type="match status" value="1"/>
</dbReference>
<dbReference type="InterPro" id="IPR001173">
    <property type="entry name" value="Glyco_trans_2-like"/>
</dbReference>
<proteinExistence type="predicted"/>
<dbReference type="GO" id="GO:0044010">
    <property type="term" value="P:single-species biofilm formation"/>
    <property type="evidence" value="ECO:0007669"/>
    <property type="project" value="TreeGrafter"/>
</dbReference>
<dbReference type="KEGG" id="acom:CEW83_19975"/>
<evidence type="ECO:0000259" key="1">
    <source>
        <dbReference type="Pfam" id="PF00535"/>
    </source>
</evidence>
<sequence>MSPVPHRVSVVIPCYRDAATLGLALASLHGQTRQVEEIIVVNDCSPETDRIEAVLQRYPQVVYIRNERNLGLAASRNVGLNAATGDVISFLDADDELHPQKIEFQLRVFRPKIAVTCQVRRIGDSCELAETAHCDNEFKVREVAESDSIVMRNSLTGAALMISRELLTEFGGYDESLRSCEDFDLWLRLLDGGVSVVDIQLPLYLYRHNESGLSRNNLNVSRWELQVLRKYFERHGQPFLGTRADAHIWAFWLLKHLLRYERCRESALRMEVRRNIQLLSKYPVLAALLACTERFRLLRPVVAVADLRRVLSRGFAFNRHPV</sequence>
<dbReference type="EMBL" id="CP022187">
    <property type="protein sequence ID" value="AWI77226.1"/>
    <property type="molecule type" value="Genomic_DNA"/>
</dbReference>
<dbReference type="PANTHER" id="PTHR43685">
    <property type="entry name" value="GLYCOSYLTRANSFERASE"/>
    <property type="match status" value="1"/>
</dbReference>
<dbReference type="SUPFAM" id="SSF53448">
    <property type="entry name" value="Nucleotide-diphospho-sugar transferases"/>
    <property type="match status" value="1"/>
</dbReference>
<dbReference type="RefSeq" id="WP_108950925.1">
    <property type="nucleotide sequence ID" value="NZ_CP022187.1"/>
</dbReference>
<dbReference type="CDD" id="cd00761">
    <property type="entry name" value="Glyco_tranf_GTA_type"/>
    <property type="match status" value="1"/>
</dbReference>
<organism evidence="2 3">
    <name type="scientific">Parazoarcus communis</name>
    <dbReference type="NCBI Taxonomy" id="41977"/>
    <lineage>
        <taxon>Bacteria</taxon>
        <taxon>Pseudomonadati</taxon>
        <taxon>Pseudomonadota</taxon>
        <taxon>Betaproteobacteria</taxon>
        <taxon>Rhodocyclales</taxon>
        <taxon>Zoogloeaceae</taxon>
        <taxon>Parazoarcus</taxon>
    </lineage>
</organism>
<dbReference type="PANTHER" id="PTHR43685:SF2">
    <property type="entry name" value="GLYCOSYLTRANSFERASE 2-LIKE DOMAIN-CONTAINING PROTEIN"/>
    <property type="match status" value="1"/>
</dbReference>
<keyword evidence="3" id="KW-1185">Reference proteome</keyword>
<accession>A0A2U8GW21</accession>
<feature type="domain" description="Glycosyltransferase 2-like" evidence="1">
    <location>
        <begin position="9"/>
        <end position="125"/>
    </location>
</feature>
<dbReference type="InterPro" id="IPR050834">
    <property type="entry name" value="Glycosyltransf_2"/>
</dbReference>
<evidence type="ECO:0000313" key="2">
    <source>
        <dbReference type="EMBL" id="AWI77226.1"/>
    </source>
</evidence>